<sequence>MDKFEALTHIEIMAAEALLVQKVTKKSLEDISTEIGISRRHLFDIRQKTEFKAFMKRRALEQASDDIHEVIHVLKAKAKKGDIKAIRTLFEVADLFPNKKLEVKQEINATHSRSSEEIEADRMAIQRELEEMKLMN</sequence>
<dbReference type="Gene3D" id="1.10.10.60">
    <property type="entry name" value="Homeodomain-like"/>
    <property type="match status" value="1"/>
</dbReference>
<comment type="caution">
    <text evidence="2">The sequence shown here is derived from an EMBL/GenBank/DDBJ whole genome shotgun (WGS) entry which is preliminary data.</text>
</comment>
<dbReference type="InterPro" id="IPR024978">
    <property type="entry name" value="Homeodomain_phBC6A51-type"/>
</dbReference>
<gene>
    <name evidence="2" type="ORF">QUF85_07305</name>
</gene>
<dbReference type="Pfam" id="PF13022">
    <property type="entry name" value="HTH_Tnp_1_2"/>
    <property type="match status" value="1"/>
</dbReference>
<dbReference type="AlphaFoldDB" id="A0AAJ1QKI9"/>
<organism evidence="2 3">
    <name type="scientific">Peribacillus frigoritolerans</name>
    <dbReference type="NCBI Taxonomy" id="450367"/>
    <lineage>
        <taxon>Bacteria</taxon>
        <taxon>Bacillati</taxon>
        <taxon>Bacillota</taxon>
        <taxon>Bacilli</taxon>
        <taxon>Bacillales</taxon>
        <taxon>Bacillaceae</taxon>
        <taxon>Peribacillus</taxon>
    </lineage>
</organism>
<feature type="domain" description="Homeodomain phBC6A51-type" evidence="1">
    <location>
        <begin position="4"/>
        <end position="119"/>
    </location>
</feature>
<name>A0AAJ1QKI9_9BACI</name>
<dbReference type="RefSeq" id="WP_289349279.1">
    <property type="nucleotide sequence ID" value="NZ_JAUCFI010000003.1"/>
</dbReference>
<evidence type="ECO:0000259" key="1">
    <source>
        <dbReference type="Pfam" id="PF13022"/>
    </source>
</evidence>
<dbReference type="EMBL" id="JAUCFI010000003">
    <property type="protein sequence ID" value="MDM5283106.1"/>
    <property type="molecule type" value="Genomic_DNA"/>
</dbReference>
<dbReference type="Proteomes" id="UP001238973">
    <property type="component" value="Unassembled WGS sequence"/>
</dbReference>
<evidence type="ECO:0000313" key="2">
    <source>
        <dbReference type="EMBL" id="MDM5283106.1"/>
    </source>
</evidence>
<evidence type="ECO:0000313" key="3">
    <source>
        <dbReference type="Proteomes" id="UP001238973"/>
    </source>
</evidence>
<reference evidence="2" key="1">
    <citation type="submission" date="2023-06" db="EMBL/GenBank/DDBJ databases">
        <title>Comparative genomics of Bacillaceae isolates and their secondary metabolite potential.</title>
        <authorList>
            <person name="Song L."/>
            <person name="Nielsen L.J."/>
            <person name="Mohite O."/>
            <person name="Xu X."/>
            <person name="Weber T."/>
            <person name="Kovacs A.T."/>
        </authorList>
    </citation>
    <scope>NUCLEOTIDE SEQUENCE</scope>
    <source>
        <strain evidence="2">G1S1</strain>
    </source>
</reference>
<accession>A0AAJ1QKI9</accession>
<proteinExistence type="predicted"/>
<protein>
    <submittedName>
        <fullName evidence="2">PhBC6A51 family helix-turn-helix protein</fullName>
    </submittedName>
</protein>